<protein>
    <submittedName>
        <fullName evidence="1">Uncharacterized protein</fullName>
    </submittedName>
</protein>
<dbReference type="Proteomes" id="UP000191342">
    <property type="component" value="Unassembled WGS sequence"/>
</dbReference>
<keyword evidence="2" id="KW-1185">Reference proteome</keyword>
<dbReference type="EMBL" id="MLQL01000039">
    <property type="protein sequence ID" value="OQE14282.1"/>
    <property type="molecule type" value="Genomic_DNA"/>
</dbReference>
<name>A0A1V6SJR4_9EURO</name>
<dbReference type="AlphaFoldDB" id="A0A1V6SJR4"/>
<dbReference type="OrthoDB" id="5302289at2759"/>
<organism evidence="1 2">
    <name type="scientific">Penicillium flavigenum</name>
    <dbReference type="NCBI Taxonomy" id="254877"/>
    <lineage>
        <taxon>Eukaryota</taxon>
        <taxon>Fungi</taxon>
        <taxon>Dikarya</taxon>
        <taxon>Ascomycota</taxon>
        <taxon>Pezizomycotina</taxon>
        <taxon>Eurotiomycetes</taxon>
        <taxon>Eurotiomycetidae</taxon>
        <taxon>Eurotiales</taxon>
        <taxon>Aspergillaceae</taxon>
        <taxon>Penicillium</taxon>
    </lineage>
</organism>
<reference evidence="2" key="1">
    <citation type="journal article" date="2017" name="Nat. Microbiol.">
        <title>Global analysis of biosynthetic gene clusters reveals vast potential of secondary metabolite production in Penicillium species.</title>
        <authorList>
            <person name="Nielsen J.C."/>
            <person name="Grijseels S."/>
            <person name="Prigent S."/>
            <person name="Ji B."/>
            <person name="Dainat J."/>
            <person name="Nielsen K.F."/>
            <person name="Frisvad J.C."/>
            <person name="Workman M."/>
            <person name="Nielsen J."/>
        </authorList>
    </citation>
    <scope>NUCLEOTIDE SEQUENCE [LARGE SCALE GENOMIC DNA]</scope>
    <source>
        <strain evidence="2">IBT 14082</strain>
    </source>
</reference>
<accession>A0A1V6SJR4</accession>
<comment type="caution">
    <text evidence="1">The sequence shown here is derived from an EMBL/GenBank/DDBJ whole genome shotgun (WGS) entry which is preliminary data.</text>
</comment>
<sequence length="100" mass="11406">MPNLPLSRSWPEIRQALEHARECEDGPVNAQSAAVLETAITELWNRIQAQPDSYVLTPDEFALFNYFLTTRYRGSTVAQRAVARFWNSYQKTTNCDGVPN</sequence>
<proteinExistence type="predicted"/>
<evidence type="ECO:0000313" key="1">
    <source>
        <dbReference type="EMBL" id="OQE14282.1"/>
    </source>
</evidence>
<gene>
    <name evidence="1" type="ORF">PENFLA_c039G08636</name>
</gene>
<evidence type="ECO:0000313" key="2">
    <source>
        <dbReference type="Proteomes" id="UP000191342"/>
    </source>
</evidence>